<sequence length="493" mass="53584">MSFLSKPSGDGTYRIKVLDKDSYVECIAASTEWLQLNPLDKTKDAQKWKLTPVRGKSDVYTITSISDNSGLRYVRTDQTYWGYGYPSPQRSTDSLNWVIRQRTEGAKSFSKIWLDGPDRSCYFDSNGDGTYQPATGPHAVNFYYEKSKIADAPNQCFVFDKIPDAPTGGTALDVVFLQDITGSQQPYIAKARDEISNILLTLVKSGKVVENKLRANVVVFRDHPPQDSLVTDVMGFTSDLSKVSTYLGDKAPTGGGDGPEAQCDALTAALSAEWSAGAAKVVILITDSPPHGIGEPGDGFPDGCPKNNDPVVITDTFCDRGIVLYVISCELGMEQYKKATEFYTGIAQKTGGAILPLGDVDHIVNLVEGSLAEAVSIFSLAVAYKQNIASLGSDVDSVAQKLHSQFSQAEVQVETLHIDDYYERSSESQKQIALWAQRGKTLADLRTSTKAVPGPRVKASFKWGGQPGASLIKQDITLEQTKTVVRMALTTKG</sequence>
<dbReference type="AlphaFoldDB" id="A0A8H6Y7X5"/>
<evidence type="ECO:0000313" key="2">
    <source>
        <dbReference type="EMBL" id="KAF7354074.1"/>
    </source>
</evidence>
<dbReference type="Gene3D" id="3.40.50.410">
    <property type="entry name" value="von Willebrand factor, type A domain"/>
    <property type="match status" value="1"/>
</dbReference>
<feature type="domain" description="VWFA" evidence="1">
    <location>
        <begin position="173"/>
        <end position="375"/>
    </location>
</feature>
<dbReference type="GO" id="GO:0004674">
    <property type="term" value="F:protein serine/threonine kinase activity"/>
    <property type="evidence" value="ECO:0007669"/>
    <property type="project" value="TreeGrafter"/>
</dbReference>
<dbReference type="InterPro" id="IPR036465">
    <property type="entry name" value="vWFA_dom_sf"/>
</dbReference>
<dbReference type="Proteomes" id="UP000620124">
    <property type="component" value="Unassembled WGS sequence"/>
</dbReference>
<dbReference type="PANTHER" id="PTHR47763">
    <property type="entry name" value="ALPHA-PROTEIN KINASE VWKA"/>
    <property type="match status" value="1"/>
</dbReference>
<dbReference type="OrthoDB" id="301415at2759"/>
<evidence type="ECO:0000259" key="1">
    <source>
        <dbReference type="PROSITE" id="PS50234"/>
    </source>
</evidence>
<dbReference type="InterPro" id="IPR002035">
    <property type="entry name" value="VWF_A"/>
</dbReference>
<proteinExistence type="predicted"/>
<evidence type="ECO:0000313" key="3">
    <source>
        <dbReference type="Proteomes" id="UP000620124"/>
    </source>
</evidence>
<organism evidence="2 3">
    <name type="scientific">Mycena venus</name>
    <dbReference type="NCBI Taxonomy" id="2733690"/>
    <lineage>
        <taxon>Eukaryota</taxon>
        <taxon>Fungi</taxon>
        <taxon>Dikarya</taxon>
        <taxon>Basidiomycota</taxon>
        <taxon>Agaricomycotina</taxon>
        <taxon>Agaricomycetes</taxon>
        <taxon>Agaricomycetidae</taxon>
        <taxon>Agaricales</taxon>
        <taxon>Marasmiineae</taxon>
        <taxon>Mycenaceae</taxon>
        <taxon>Mycena</taxon>
    </lineage>
</organism>
<name>A0A8H6Y7X5_9AGAR</name>
<dbReference type="PANTHER" id="PTHR47763:SF1">
    <property type="entry name" value="DUF659 DOMAIN-CONTAINING PROTEIN"/>
    <property type="match status" value="1"/>
</dbReference>
<dbReference type="GO" id="GO:0005737">
    <property type="term" value="C:cytoplasm"/>
    <property type="evidence" value="ECO:0007669"/>
    <property type="project" value="TreeGrafter"/>
</dbReference>
<comment type="caution">
    <text evidence="2">The sequence shown here is derived from an EMBL/GenBank/DDBJ whole genome shotgun (WGS) entry which is preliminary data.</text>
</comment>
<gene>
    <name evidence="2" type="ORF">MVEN_01094800</name>
</gene>
<reference evidence="2" key="1">
    <citation type="submission" date="2020-05" db="EMBL/GenBank/DDBJ databases">
        <title>Mycena genomes resolve the evolution of fungal bioluminescence.</title>
        <authorList>
            <person name="Tsai I.J."/>
        </authorList>
    </citation>
    <scope>NUCLEOTIDE SEQUENCE</scope>
    <source>
        <strain evidence="2">CCC161011</strain>
    </source>
</reference>
<protein>
    <recommendedName>
        <fullName evidence="1">VWFA domain-containing protein</fullName>
    </recommendedName>
</protein>
<accession>A0A8H6Y7X5</accession>
<keyword evidence="3" id="KW-1185">Reference proteome</keyword>
<dbReference type="CDD" id="cd00198">
    <property type="entry name" value="vWFA"/>
    <property type="match status" value="1"/>
</dbReference>
<dbReference type="InterPro" id="IPR052969">
    <property type="entry name" value="Thr-specific_kinase-like"/>
</dbReference>
<dbReference type="PROSITE" id="PS50234">
    <property type="entry name" value="VWFA"/>
    <property type="match status" value="1"/>
</dbReference>
<dbReference type="SUPFAM" id="SSF53300">
    <property type="entry name" value="vWA-like"/>
    <property type="match status" value="1"/>
</dbReference>
<dbReference type="EMBL" id="JACAZI010000008">
    <property type="protein sequence ID" value="KAF7354074.1"/>
    <property type="molecule type" value="Genomic_DNA"/>
</dbReference>